<proteinExistence type="predicted"/>
<keyword evidence="3" id="KW-0862">Zinc</keyword>
<dbReference type="Gene3D" id="6.10.140.2220">
    <property type="match status" value="1"/>
</dbReference>
<evidence type="ECO:0000256" key="3">
    <source>
        <dbReference type="ARBA" id="ARBA00022833"/>
    </source>
</evidence>
<gene>
    <name evidence="6" type="ORF">VTL71DRAFT_15338</name>
</gene>
<dbReference type="InterPro" id="IPR002893">
    <property type="entry name" value="Znf_MYND"/>
</dbReference>
<keyword evidence="1" id="KW-0479">Metal-binding</keyword>
<evidence type="ECO:0000313" key="7">
    <source>
        <dbReference type="Proteomes" id="UP001595075"/>
    </source>
</evidence>
<dbReference type="Pfam" id="PF01753">
    <property type="entry name" value="zf-MYND"/>
    <property type="match status" value="1"/>
</dbReference>
<evidence type="ECO:0000256" key="2">
    <source>
        <dbReference type="ARBA" id="ARBA00022771"/>
    </source>
</evidence>
<dbReference type="PROSITE" id="PS01360">
    <property type="entry name" value="ZF_MYND_1"/>
    <property type="match status" value="1"/>
</dbReference>
<dbReference type="Proteomes" id="UP001595075">
    <property type="component" value="Unassembled WGS sequence"/>
</dbReference>
<protein>
    <recommendedName>
        <fullName evidence="5">MYND-type domain-containing protein</fullName>
    </recommendedName>
</protein>
<name>A0ABR4CGB4_9HELO</name>
<reference evidence="6 7" key="1">
    <citation type="journal article" date="2024" name="Commun. Biol.">
        <title>Comparative genomic analysis of thermophilic fungi reveals convergent evolutionary adaptations and gene losses.</title>
        <authorList>
            <person name="Steindorff A.S."/>
            <person name="Aguilar-Pontes M.V."/>
            <person name="Robinson A.J."/>
            <person name="Andreopoulos B."/>
            <person name="LaButti K."/>
            <person name="Kuo A."/>
            <person name="Mondo S."/>
            <person name="Riley R."/>
            <person name="Otillar R."/>
            <person name="Haridas S."/>
            <person name="Lipzen A."/>
            <person name="Grimwood J."/>
            <person name="Schmutz J."/>
            <person name="Clum A."/>
            <person name="Reid I.D."/>
            <person name="Moisan M.C."/>
            <person name="Butler G."/>
            <person name="Nguyen T.T.M."/>
            <person name="Dewar K."/>
            <person name="Conant G."/>
            <person name="Drula E."/>
            <person name="Henrissat B."/>
            <person name="Hansel C."/>
            <person name="Singer S."/>
            <person name="Hutchinson M.I."/>
            <person name="de Vries R.P."/>
            <person name="Natvig D.O."/>
            <person name="Powell A.J."/>
            <person name="Tsang A."/>
            <person name="Grigoriev I.V."/>
        </authorList>
    </citation>
    <scope>NUCLEOTIDE SEQUENCE [LARGE SCALE GENOMIC DNA]</scope>
    <source>
        <strain evidence="6 7">CBS 494.80</strain>
    </source>
</reference>
<dbReference type="EMBL" id="JAZHXI010000008">
    <property type="protein sequence ID" value="KAL2069000.1"/>
    <property type="molecule type" value="Genomic_DNA"/>
</dbReference>
<keyword evidence="7" id="KW-1185">Reference proteome</keyword>
<evidence type="ECO:0000256" key="1">
    <source>
        <dbReference type="ARBA" id="ARBA00022723"/>
    </source>
</evidence>
<dbReference type="PROSITE" id="PS50865">
    <property type="entry name" value="ZF_MYND_2"/>
    <property type="match status" value="1"/>
</dbReference>
<organism evidence="6 7">
    <name type="scientific">Oculimacula yallundae</name>
    <dbReference type="NCBI Taxonomy" id="86028"/>
    <lineage>
        <taxon>Eukaryota</taxon>
        <taxon>Fungi</taxon>
        <taxon>Dikarya</taxon>
        <taxon>Ascomycota</taxon>
        <taxon>Pezizomycotina</taxon>
        <taxon>Leotiomycetes</taxon>
        <taxon>Helotiales</taxon>
        <taxon>Ploettnerulaceae</taxon>
        <taxon>Oculimacula</taxon>
    </lineage>
</organism>
<feature type="domain" description="MYND-type" evidence="5">
    <location>
        <begin position="168"/>
        <end position="210"/>
    </location>
</feature>
<dbReference type="SUPFAM" id="SSF144232">
    <property type="entry name" value="HIT/MYND zinc finger-like"/>
    <property type="match status" value="1"/>
</dbReference>
<evidence type="ECO:0000313" key="6">
    <source>
        <dbReference type="EMBL" id="KAL2069000.1"/>
    </source>
</evidence>
<evidence type="ECO:0000259" key="5">
    <source>
        <dbReference type="PROSITE" id="PS50865"/>
    </source>
</evidence>
<comment type="caution">
    <text evidence="6">The sequence shown here is derived from an EMBL/GenBank/DDBJ whole genome shotgun (WGS) entry which is preliminary data.</text>
</comment>
<sequence length="221" mass="24246">MNLLPIYKQSILPLLPEKEILPVMSSFPMFGDAARFPAFTDCPVLDNPTAPDDAPYYLLGTIGENMTASAAPTFILKDRNNVSFALTLRIPADEIKESVLGGGLDVSGFKKGFTAVVEDARRSGVKEGKSGFVVAPSGSVKIIPASLQKLSELNNMHYENVSGESRSCQACSTRKPKDELLTCTGCRCVWYCNKECQTLGWKEKNHKKDCKIFKSCLEILL</sequence>
<evidence type="ECO:0000256" key="4">
    <source>
        <dbReference type="PROSITE-ProRule" id="PRU00134"/>
    </source>
</evidence>
<keyword evidence="2 4" id="KW-0863">Zinc-finger</keyword>
<accession>A0ABR4CGB4</accession>